<feature type="transmembrane region" description="Helical" evidence="8">
    <location>
        <begin position="324"/>
        <end position="347"/>
    </location>
</feature>
<evidence type="ECO:0000256" key="4">
    <source>
        <dbReference type="ARBA" id="ARBA00022475"/>
    </source>
</evidence>
<dbReference type="EMBL" id="CP022753">
    <property type="protein sequence ID" value="ASU84766.1"/>
    <property type="molecule type" value="Genomic_DNA"/>
</dbReference>
<dbReference type="FunFam" id="1.10.3470.10:FF:000001">
    <property type="entry name" value="Vitamin B12 ABC transporter permease BtuC"/>
    <property type="match status" value="1"/>
</dbReference>
<feature type="transmembrane region" description="Helical" evidence="8">
    <location>
        <begin position="108"/>
        <end position="125"/>
    </location>
</feature>
<dbReference type="PANTHER" id="PTHR30472:SF1">
    <property type="entry name" value="FE(3+) DICITRATE TRANSPORT SYSTEM PERMEASE PROTEIN FECC-RELATED"/>
    <property type="match status" value="1"/>
</dbReference>
<dbReference type="GO" id="GO:0022857">
    <property type="term" value="F:transmembrane transporter activity"/>
    <property type="evidence" value="ECO:0007669"/>
    <property type="project" value="InterPro"/>
</dbReference>
<gene>
    <name evidence="9" type="ORF">CDO52_19915</name>
</gene>
<protein>
    <submittedName>
        <fullName evidence="9">Iron ABC transporter permease</fullName>
    </submittedName>
</protein>
<dbReference type="OrthoDB" id="9782305at2"/>
<evidence type="ECO:0000256" key="8">
    <source>
        <dbReference type="SAM" id="Phobius"/>
    </source>
</evidence>
<dbReference type="PANTHER" id="PTHR30472">
    <property type="entry name" value="FERRIC ENTEROBACTIN TRANSPORT SYSTEM PERMEASE PROTEIN"/>
    <property type="match status" value="1"/>
</dbReference>
<keyword evidence="10" id="KW-1185">Reference proteome</keyword>
<evidence type="ECO:0000256" key="5">
    <source>
        <dbReference type="ARBA" id="ARBA00022692"/>
    </source>
</evidence>
<dbReference type="CDD" id="cd06550">
    <property type="entry name" value="TM_ABC_iron-siderophores_like"/>
    <property type="match status" value="1"/>
</dbReference>
<dbReference type="InterPro" id="IPR037294">
    <property type="entry name" value="ABC_BtuC-like"/>
</dbReference>
<keyword evidence="6 8" id="KW-1133">Transmembrane helix</keyword>
<dbReference type="RefSeq" id="WP_017619309.1">
    <property type="nucleotide sequence ID" value="NZ_CP022753.1"/>
</dbReference>
<dbReference type="AlphaFoldDB" id="A0A223S9H6"/>
<dbReference type="InterPro" id="IPR000522">
    <property type="entry name" value="ABC_transptr_permease_BtuC"/>
</dbReference>
<dbReference type="SUPFAM" id="SSF81345">
    <property type="entry name" value="ABC transporter involved in vitamin B12 uptake, BtuC"/>
    <property type="match status" value="1"/>
</dbReference>
<feature type="transmembrane region" description="Helical" evidence="8">
    <location>
        <begin position="54"/>
        <end position="76"/>
    </location>
</feature>
<feature type="transmembrane region" description="Helical" evidence="8">
    <location>
        <begin position="137"/>
        <end position="155"/>
    </location>
</feature>
<dbReference type="KEGG" id="ngv:CDO52_19915"/>
<comment type="subcellular location">
    <subcellularLocation>
        <location evidence="1">Cell membrane</location>
        <topology evidence="1">Multi-pass membrane protein</topology>
    </subcellularLocation>
</comment>
<evidence type="ECO:0000256" key="3">
    <source>
        <dbReference type="ARBA" id="ARBA00022448"/>
    </source>
</evidence>
<evidence type="ECO:0000313" key="9">
    <source>
        <dbReference type="EMBL" id="ASU84766.1"/>
    </source>
</evidence>
<accession>A0A223S9H6</accession>
<evidence type="ECO:0000256" key="1">
    <source>
        <dbReference type="ARBA" id="ARBA00004651"/>
    </source>
</evidence>
<keyword evidence="7 8" id="KW-0472">Membrane</keyword>
<evidence type="ECO:0000256" key="2">
    <source>
        <dbReference type="ARBA" id="ARBA00007935"/>
    </source>
</evidence>
<dbReference type="Proteomes" id="UP000215005">
    <property type="component" value="Chromosome"/>
</dbReference>
<organism evidence="9 10">
    <name type="scientific">Nocardiopsis gilva YIM 90087</name>
    <dbReference type="NCBI Taxonomy" id="1235441"/>
    <lineage>
        <taxon>Bacteria</taxon>
        <taxon>Bacillati</taxon>
        <taxon>Actinomycetota</taxon>
        <taxon>Actinomycetes</taxon>
        <taxon>Streptosporangiales</taxon>
        <taxon>Nocardiopsidaceae</taxon>
        <taxon>Nocardiopsis</taxon>
    </lineage>
</organism>
<dbReference type="GO" id="GO:0005886">
    <property type="term" value="C:plasma membrane"/>
    <property type="evidence" value="ECO:0007669"/>
    <property type="project" value="UniProtKB-SubCell"/>
</dbReference>
<keyword evidence="3" id="KW-0813">Transport</keyword>
<dbReference type="Gene3D" id="1.10.3470.10">
    <property type="entry name" value="ABC transporter involved in vitamin B12 uptake, BtuC"/>
    <property type="match status" value="1"/>
</dbReference>
<evidence type="ECO:0000313" key="10">
    <source>
        <dbReference type="Proteomes" id="UP000215005"/>
    </source>
</evidence>
<keyword evidence="4" id="KW-1003">Cell membrane</keyword>
<proteinExistence type="inferred from homology"/>
<name>A0A223S9H6_9ACTN</name>
<feature type="transmembrane region" description="Helical" evidence="8">
    <location>
        <begin position="195"/>
        <end position="216"/>
    </location>
</feature>
<feature type="transmembrane region" description="Helical" evidence="8">
    <location>
        <begin position="161"/>
        <end position="183"/>
    </location>
</feature>
<dbReference type="GO" id="GO:0033214">
    <property type="term" value="P:siderophore-iron import into cell"/>
    <property type="evidence" value="ECO:0007669"/>
    <property type="project" value="TreeGrafter"/>
</dbReference>
<keyword evidence="5 8" id="KW-0812">Transmembrane</keyword>
<sequence length="379" mass="39132">MRILRFFVELTPRIRTTTQPKEFSQVTGLAPAAHTRPPGGAAIGGGGARRRRRLLGLVVLLALVLLCVAASISIGARSIPLPDVWRLLFAPDGGEASTIVGSLRVPRTILGLLVGAALGVAGVLMQSHTRNPIADPTLLGVAYGAACAVVLSIYLLDVTSFHVYVWFALGGALLAGIAVFALASGGSQGPTPVTLVLAGAAMTALLSGVTSAIVLLDQQSLEVFRFWRVGSLTGRPTEAIWQVLPFLVVGMVLAIGNAPGLNALALGDDVAASLGQRVWLTRGTGVLAIALLTGASVAAVGPIGFLGLMAPHMARTLTGSDHRWLVPTGALCGMVLILIADIIGRVIRGTGEVEVGIVLAVIGGPFFIALIRRRKTIAL</sequence>
<evidence type="ECO:0000256" key="6">
    <source>
        <dbReference type="ARBA" id="ARBA00022989"/>
    </source>
</evidence>
<evidence type="ECO:0000256" key="7">
    <source>
        <dbReference type="ARBA" id="ARBA00023136"/>
    </source>
</evidence>
<comment type="similarity">
    <text evidence="2">Belongs to the binding-protein-dependent transport system permease family. FecCD subfamily.</text>
</comment>
<dbReference type="Pfam" id="PF01032">
    <property type="entry name" value="FecCD"/>
    <property type="match status" value="1"/>
</dbReference>
<feature type="transmembrane region" description="Helical" evidence="8">
    <location>
        <begin position="353"/>
        <end position="371"/>
    </location>
</feature>
<feature type="transmembrane region" description="Helical" evidence="8">
    <location>
        <begin position="286"/>
        <end position="312"/>
    </location>
</feature>
<reference evidence="9 10" key="1">
    <citation type="submission" date="2017-08" db="EMBL/GenBank/DDBJ databases">
        <title>The complete genome sequence of Nocardiopsis gilva YIM 90087.</title>
        <authorList>
            <person name="Yin M."/>
            <person name="Tang S."/>
        </authorList>
    </citation>
    <scope>NUCLEOTIDE SEQUENCE [LARGE SCALE GENOMIC DNA]</scope>
    <source>
        <strain evidence="9 10">YIM 90087</strain>
    </source>
</reference>